<dbReference type="Proteomes" id="UP001497535">
    <property type="component" value="Unassembled WGS sequence"/>
</dbReference>
<evidence type="ECO:0000313" key="2">
    <source>
        <dbReference type="Proteomes" id="UP001497535"/>
    </source>
</evidence>
<sequence>MNFVSFRVSFKNNFFVSFVSYFIKNIFSFRFRFVTCHFYTKMTKKYSILLDNFLLFCRIFQPKI</sequence>
<protein>
    <submittedName>
        <fullName evidence="1">Uncharacterized protein</fullName>
    </submittedName>
</protein>
<reference evidence="1" key="1">
    <citation type="submission" date="2023-11" db="EMBL/GenBank/DDBJ databases">
        <authorList>
            <person name="Poullet M."/>
        </authorList>
    </citation>
    <scope>NUCLEOTIDE SEQUENCE</scope>
    <source>
        <strain evidence="1">E1834</strain>
    </source>
</reference>
<dbReference type="EMBL" id="CAVMJV010000147">
    <property type="protein sequence ID" value="CAK5113678.1"/>
    <property type="molecule type" value="Genomic_DNA"/>
</dbReference>
<gene>
    <name evidence="1" type="ORF">MENTE1834_LOCUS45185</name>
</gene>
<keyword evidence="2" id="KW-1185">Reference proteome</keyword>
<name>A0ACB1B2N5_MELEN</name>
<evidence type="ECO:0000313" key="1">
    <source>
        <dbReference type="EMBL" id="CAK5113678.1"/>
    </source>
</evidence>
<accession>A0ACB1B2N5</accession>
<organism evidence="1 2">
    <name type="scientific">Meloidogyne enterolobii</name>
    <name type="common">Root-knot nematode worm</name>
    <name type="synonym">Meloidogyne mayaguensis</name>
    <dbReference type="NCBI Taxonomy" id="390850"/>
    <lineage>
        <taxon>Eukaryota</taxon>
        <taxon>Metazoa</taxon>
        <taxon>Ecdysozoa</taxon>
        <taxon>Nematoda</taxon>
        <taxon>Chromadorea</taxon>
        <taxon>Rhabditida</taxon>
        <taxon>Tylenchina</taxon>
        <taxon>Tylenchomorpha</taxon>
        <taxon>Tylenchoidea</taxon>
        <taxon>Meloidogynidae</taxon>
        <taxon>Meloidogyninae</taxon>
        <taxon>Meloidogyne</taxon>
    </lineage>
</organism>
<proteinExistence type="predicted"/>
<comment type="caution">
    <text evidence="1">The sequence shown here is derived from an EMBL/GenBank/DDBJ whole genome shotgun (WGS) entry which is preliminary data.</text>
</comment>